<dbReference type="CDD" id="cd22191">
    <property type="entry name" value="DPBB_RlpA_EXP_N-like"/>
    <property type="match status" value="1"/>
</dbReference>
<sequence>MFKIALLTTLVLSGVTGAPVHTPANSVAPAGQNSTNAIAISKRVTHVGRATYFYPGLGNCGYWDNDNVPILAVSTAMYKQGGNCNQWVEVVNTANGKKVYAKMRDSCPSCEYDDIDLSPIAFKALAPLSQGVFTASWHFMNPSWSP</sequence>
<dbReference type="Gene3D" id="2.40.40.10">
    <property type="entry name" value="RlpA-like domain"/>
    <property type="match status" value="1"/>
</dbReference>
<accession>A0A8H3DIC0</accession>
<protein>
    <recommendedName>
        <fullName evidence="5">RlpA-like protein double-psi beta-barrel domain-containing protein</fullName>
    </recommendedName>
</protein>
<comment type="caution">
    <text evidence="3">The sequence shown here is derived from an EMBL/GenBank/DDBJ whole genome shotgun (WGS) entry which is preliminary data.</text>
</comment>
<proteinExistence type="predicted"/>
<organism evidence="3 4">
    <name type="scientific">Rhizoctonia solani</name>
    <dbReference type="NCBI Taxonomy" id="456999"/>
    <lineage>
        <taxon>Eukaryota</taxon>
        <taxon>Fungi</taxon>
        <taxon>Dikarya</taxon>
        <taxon>Basidiomycota</taxon>
        <taxon>Agaricomycotina</taxon>
        <taxon>Agaricomycetes</taxon>
        <taxon>Cantharellales</taxon>
        <taxon>Ceratobasidiaceae</taxon>
        <taxon>Rhizoctonia</taxon>
    </lineage>
</organism>
<evidence type="ECO:0000256" key="1">
    <source>
        <dbReference type="ARBA" id="ARBA00022729"/>
    </source>
</evidence>
<feature type="chain" id="PRO_5034840253" description="RlpA-like protein double-psi beta-barrel domain-containing protein" evidence="2">
    <location>
        <begin position="18"/>
        <end position="146"/>
    </location>
</feature>
<reference evidence="3" key="1">
    <citation type="submission" date="2021-01" db="EMBL/GenBank/DDBJ databases">
        <authorList>
            <person name="Kaushik A."/>
        </authorList>
    </citation>
    <scope>NUCLEOTIDE SEQUENCE</scope>
    <source>
        <strain evidence="3">AG6-10EEA</strain>
    </source>
</reference>
<dbReference type="PANTHER" id="PTHR31836">
    <property type="match status" value="1"/>
</dbReference>
<evidence type="ECO:0008006" key="5">
    <source>
        <dbReference type="Google" id="ProtNLM"/>
    </source>
</evidence>
<gene>
    <name evidence="3" type="ORF">RDB_LOCUS165278</name>
</gene>
<dbReference type="SUPFAM" id="SSF50685">
    <property type="entry name" value="Barwin-like endoglucanases"/>
    <property type="match status" value="1"/>
</dbReference>
<dbReference type="Proteomes" id="UP000663853">
    <property type="component" value="Unassembled WGS sequence"/>
</dbReference>
<evidence type="ECO:0000313" key="3">
    <source>
        <dbReference type="EMBL" id="CAE6529391.1"/>
    </source>
</evidence>
<evidence type="ECO:0000256" key="2">
    <source>
        <dbReference type="SAM" id="SignalP"/>
    </source>
</evidence>
<keyword evidence="1 2" id="KW-0732">Signal</keyword>
<dbReference type="InterPro" id="IPR051477">
    <property type="entry name" value="Expansin_CellWall"/>
</dbReference>
<dbReference type="AlphaFoldDB" id="A0A8H3DIC0"/>
<dbReference type="PANTHER" id="PTHR31836:SF28">
    <property type="entry name" value="SRCR DOMAIN-CONTAINING PROTEIN-RELATED"/>
    <property type="match status" value="1"/>
</dbReference>
<dbReference type="InterPro" id="IPR036908">
    <property type="entry name" value="RlpA-like_sf"/>
</dbReference>
<name>A0A8H3DIC0_9AGAM</name>
<feature type="signal peptide" evidence="2">
    <location>
        <begin position="1"/>
        <end position="17"/>
    </location>
</feature>
<evidence type="ECO:0000313" key="4">
    <source>
        <dbReference type="Proteomes" id="UP000663853"/>
    </source>
</evidence>
<dbReference type="EMBL" id="CAJMXA010003965">
    <property type="protein sequence ID" value="CAE6529391.1"/>
    <property type="molecule type" value="Genomic_DNA"/>
</dbReference>